<dbReference type="Proteomes" id="UP001597213">
    <property type="component" value="Unassembled WGS sequence"/>
</dbReference>
<keyword evidence="1 3" id="KW-0472">Membrane</keyword>
<dbReference type="CDD" id="cd07185">
    <property type="entry name" value="OmpA_C-like"/>
    <property type="match status" value="1"/>
</dbReference>
<feature type="compositionally biased region" description="Pro residues" evidence="2">
    <location>
        <begin position="102"/>
        <end position="115"/>
    </location>
</feature>
<feature type="compositionally biased region" description="Low complexity" evidence="2">
    <location>
        <begin position="72"/>
        <end position="93"/>
    </location>
</feature>
<feature type="compositionally biased region" description="Low complexity" evidence="2">
    <location>
        <begin position="14"/>
        <end position="44"/>
    </location>
</feature>
<comment type="caution">
    <text evidence="5">The sequence shown here is derived from an EMBL/GenBank/DDBJ whole genome shotgun (WGS) entry which is preliminary data.</text>
</comment>
<dbReference type="SUPFAM" id="SSF103088">
    <property type="entry name" value="OmpA-like"/>
    <property type="match status" value="1"/>
</dbReference>
<keyword evidence="3" id="KW-0812">Transmembrane</keyword>
<keyword evidence="6" id="KW-1185">Reference proteome</keyword>
<organism evidence="5 6">
    <name type="scientific">Paracoccus pacificus</name>
    <dbReference type="NCBI Taxonomy" id="1463598"/>
    <lineage>
        <taxon>Bacteria</taxon>
        <taxon>Pseudomonadati</taxon>
        <taxon>Pseudomonadota</taxon>
        <taxon>Alphaproteobacteria</taxon>
        <taxon>Rhodobacterales</taxon>
        <taxon>Paracoccaceae</taxon>
        <taxon>Paracoccus</taxon>
    </lineage>
</organism>
<evidence type="ECO:0000256" key="2">
    <source>
        <dbReference type="SAM" id="MobiDB-lite"/>
    </source>
</evidence>
<accession>A0ABW4R6M4</accession>
<dbReference type="InterPro" id="IPR017732">
    <property type="entry name" value="T4/T6SS_DotU"/>
</dbReference>
<dbReference type="Pfam" id="PF00691">
    <property type="entry name" value="OmpA"/>
    <property type="match status" value="1"/>
</dbReference>
<feature type="transmembrane region" description="Helical" evidence="3">
    <location>
        <begin position="428"/>
        <end position="451"/>
    </location>
</feature>
<dbReference type="Gene3D" id="1.25.40.590">
    <property type="entry name" value="Type IV / VI secretion system, DotU"/>
    <property type="match status" value="1"/>
</dbReference>
<proteinExistence type="predicted"/>
<dbReference type="Gene3D" id="3.30.1330.60">
    <property type="entry name" value="OmpA-like domain"/>
    <property type="match status" value="1"/>
</dbReference>
<feature type="compositionally biased region" description="Pro residues" evidence="2">
    <location>
        <begin position="153"/>
        <end position="169"/>
    </location>
</feature>
<feature type="compositionally biased region" description="Basic and acidic residues" evidence="2">
    <location>
        <begin position="1"/>
        <end position="11"/>
    </location>
</feature>
<dbReference type="PANTHER" id="PTHR30329:SF19">
    <property type="entry name" value="OUTER MEMBRANE PROTEIN, OMPA FAMILY"/>
    <property type="match status" value="1"/>
</dbReference>
<dbReference type="PROSITE" id="PS51123">
    <property type="entry name" value="OMPA_2"/>
    <property type="match status" value="1"/>
</dbReference>
<evidence type="ECO:0000313" key="6">
    <source>
        <dbReference type="Proteomes" id="UP001597213"/>
    </source>
</evidence>
<dbReference type="InterPro" id="IPR038522">
    <property type="entry name" value="T4/T6SS_DotU_sf"/>
</dbReference>
<dbReference type="PANTHER" id="PTHR30329">
    <property type="entry name" value="STATOR ELEMENT OF FLAGELLAR MOTOR COMPLEX"/>
    <property type="match status" value="1"/>
</dbReference>
<evidence type="ECO:0000259" key="4">
    <source>
        <dbReference type="PROSITE" id="PS51123"/>
    </source>
</evidence>
<reference evidence="6" key="1">
    <citation type="journal article" date="2019" name="Int. J. Syst. Evol. Microbiol.">
        <title>The Global Catalogue of Microorganisms (GCM) 10K type strain sequencing project: providing services to taxonomists for standard genome sequencing and annotation.</title>
        <authorList>
            <consortium name="The Broad Institute Genomics Platform"/>
            <consortium name="The Broad Institute Genome Sequencing Center for Infectious Disease"/>
            <person name="Wu L."/>
            <person name="Ma J."/>
        </authorList>
    </citation>
    <scope>NUCLEOTIDE SEQUENCE [LARGE SCALE GENOMIC DNA]</scope>
    <source>
        <strain evidence="6">CCUG 56029</strain>
    </source>
</reference>
<feature type="region of interest" description="Disordered" evidence="2">
    <location>
        <begin position="1"/>
        <end position="211"/>
    </location>
</feature>
<evidence type="ECO:0000313" key="5">
    <source>
        <dbReference type="EMBL" id="MFD1881848.1"/>
    </source>
</evidence>
<evidence type="ECO:0000256" key="3">
    <source>
        <dbReference type="SAM" id="Phobius"/>
    </source>
</evidence>
<protein>
    <submittedName>
        <fullName evidence="5">Type IVB secretion system protein IcmH/DotU</fullName>
    </submittedName>
</protein>
<name>A0ABW4R6M4_9RHOB</name>
<evidence type="ECO:0000256" key="1">
    <source>
        <dbReference type="PROSITE-ProRule" id="PRU00473"/>
    </source>
</evidence>
<dbReference type="NCBIfam" id="TIGR03349">
    <property type="entry name" value="IV_VI_DotU"/>
    <property type="match status" value="1"/>
</dbReference>
<dbReference type="InterPro" id="IPR006665">
    <property type="entry name" value="OmpA-like"/>
</dbReference>
<dbReference type="Pfam" id="PF09850">
    <property type="entry name" value="DotU"/>
    <property type="match status" value="1"/>
</dbReference>
<feature type="domain" description="OmpA-like" evidence="4">
    <location>
        <begin position="515"/>
        <end position="636"/>
    </location>
</feature>
<dbReference type="InterPro" id="IPR050330">
    <property type="entry name" value="Bact_OuterMem_StrucFunc"/>
</dbReference>
<keyword evidence="3" id="KW-1133">Transmembrane helix</keyword>
<dbReference type="EMBL" id="JBHUEN010000021">
    <property type="protein sequence ID" value="MFD1881848.1"/>
    <property type="molecule type" value="Genomic_DNA"/>
</dbReference>
<sequence>MANRRDDKDKTVFGGPLPGASPAAPRPAAEGTESPFGPGSQGPIPQGGGNPAPGTPARHPNTAFPAPPASPPSGARTAGAAERTVIGAPMAPGAGPGWGAPQQPPPGQNPYPPAPGYGQGQGHYPQQPSTGNTWLGGPVTPQPPVGQGYGAQPPAPPSWGAPQYPPQYPPQGGGIGTPHYPPSAYPPGQGGYAPPVYSPQGNIGQAAPTDRGFFPDIPRGDAAVAPMQGPKIPLAQALQVKPLDKGASSNPLVAAAAGLLILFGRLRTGLVEMQAAPLMDHVTRELDKFERNALLLGADPHEAMVGKYILSGTADDIVQNLPGADRGDWLQYSMVARFFHRRDSGVGFFQETEKAMQAPAQRYNLLELILTCLSLGFEGQYRTMPNGGVELSRIRTAIYETLRRVHPRPDEDISVAWTPVVMGDRRRFGFVSVPMVLGGAAITLLAAFAILTTVINRDGAAAAEALLRLHPGDVKIAIERAPGPVFEAEIPQLERIRGAFADDIKNGAMSVDQKGDYITIRVGNLQLFDTASVTLKDGFAPMAERITKVLNDEGGPVLIQGYTDNVPMSGRGQYKTNEQLSLARAEAMQAELAKTIDDPARIAVEGKGPADPIADNATEDGRAQNRRVEVMLRREGTY</sequence>
<dbReference type="RefSeq" id="WP_379142042.1">
    <property type="nucleotide sequence ID" value="NZ_JBHUEN010000021.1"/>
</dbReference>
<dbReference type="NCBIfam" id="NF038228">
    <property type="entry name" value="IcmH_DotU_IVB"/>
    <property type="match status" value="1"/>
</dbReference>
<dbReference type="InterPro" id="IPR036737">
    <property type="entry name" value="OmpA-like_sf"/>
</dbReference>
<gene>
    <name evidence="5" type="primary">icmH</name>
    <name evidence="5" type="ORF">ACFSCT_08985</name>
</gene>